<organism evidence="1 2">
    <name type="scientific">Escherichia coli</name>
    <dbReference type="NCBI Taxonomy" id="562"/>
    <lineage>
        <taxon>Bacteria</taxon>
        <taxon>Pseudomonadati</taxon>
        <taxon>Pseudomonadota</taxon>
        <taxon>Gammaproteobacteria</taxon>
        <taxon>Enterobacterales</taxon>
        <taxon>Enterobacteriaceae</taxon>
        <taxon>Escherichia</taxon>
    </lineage>
</organism>
<accession>A0A2H4TYE9</accession>
<dbReference type="Proteomes" id="UP000236551">
    <property type="component" value="Chromosome"/>
</dbReference>
<proteinExistence type="predicted"/>
<protein>
    <submittedName>
        <fullName evidence="1">Uncharacterized protein</fullName>
    </submittedName>
</protein>
<reference evidence="1 2" key="1">
    <citation type="submission" date="2017-11" db="EMBL/GenBank/DDBJ databases">
        <title>Escherichia coli CV839-15 Genome sequencing and assembly.</title>
        <authorList>
            <person name="Li Z."/>
            <person name="Song N."/>
            <person name="Li W."/>
            <person name="Philip H.R."/>
            <person name="Bu Z."/>
            <person name="Siguo L."/>
        </authorList>
    </citation>
    <scope>NUCLEOTIDE SEQUENCE [LARGE SCALE GENOMIC DNA]</scope>
    <source>
        <strain evidence="1 2">CV839-15</strain>
    </source>
</reference>
<dbReference type="EMBL" id="CP024978">
    <property type="protein sequence ID" value="ATZ34519.1"/>
    <property type="molecule type" value="Genomic_DNA"/>
</dbReference>
<evidence type="ECO:0000313" key="1">
    <source>
        <dbReference type="EMBL" id="ATZ34519.1"/>
    </source>
</evidence>
<gene>
    <name evidence="1" type="ORF">CV83915_04243</name>
</gene>
<evidence type="ECO:0000313" key="2">
    <source>
        <dbReference type="Proteomes" id="UP000236551"/>
    </source>
</evidence>
<sequence>MARRSFARTSVPEEEFFRRKKNYLVIKTSQFKNHNSIRININ</sequence>
<name>A0A2H4TYE9_ECOLX</name>
<dbReference type="AlphaFoldDB" id="A0A2H4TYE9"/>